<evidence type="ECO:0000313" key="3">
    <source>
        <dbReference type="Proteomes" id="UP000245383"/>
    </source>
</evidence>
<dbReference type="EMBL" id="MBFR01000134">
    <property type="protein sequence ID" value="PVU93234.1"/>
    <property type="molecule type" value="Genomic_DNA"/>
</dbReference>
<protein>
    <submittedName>
        <fullName evidence="2">Uncharacterized protein</fullName>
    </submittedName>
</protein>
<dbReference type="Proteomes" id="UP000245383">
    <property type="component" value="Unassembled WGS sequence"/>
</dbReference>
<feature type="compositionally biased region" description="Polar residues" evidence="1">
    <location>
        <begin position="41"/>
        <end position="51"/>
    </location>
</feature>
<sequence length="87" mass="9677">MIRGKYAPALVVSAVGIMISTYTLKPYFQEQQRAQLEQLKNDTQSDTVPKGNNSPSNTNNSPSNTVHKGNDNSRHSTQRKQQLTTQS</sequence>
<gene>
    <name evidence="2" type="ORF">BB561_003396</name>
</gene>
<reference evidence="2 3" key="1">
    <citation type="journal article" date="2018" name="MBio">
        <title>Comparative Genomics Reveals the Core Gene Toolbox for the Fungus-Insect Symbiosis.</title>
        <authorList>
            <person name="Wang Y."/>
            <person name="Stata M."/>
            <person name="Wang W."/>
            <person name="Stajich J.E."/>
            <person name="White M.M."/>
            <person name="Moncalvo J.M."/>
        </authorList>
    </citation>
    <scope>NUCLEOTIDE SEQUENCE [LARGE SCALE GENOMIC DNA]</scope>
    <source>
        <strain evidence="2 3">SWE-8-4</strain>
    </source>
</reference>
<evidence type="ECO:0000256" key="1">
    <source>
        <dbReference type="SAM" id="MobiDB-lite"/>
    </source>
</evidence>
<dbReference type="AlphaFoldDB" id="A0A2T9YLS7"/>
<proteinExistence type="predicted"/>
<organism evidence="2 3">
    <name type="scientific">Smittium simulii</name>
    <dbReference type="NCBI Taxonomy" id="133385"/>
    <lineage>
        <taxon>Eukaryota</taxon>
        <taxon>Fungi</taxon>
        <taxon>Fungi incertae sedis</taxon>
        <taxon>Zoopagomycota</taxon>
        <taxon>Kickxellomycotina</taxon>
        <taxon>Harpellomycetes</taxon>
        <taxon>Harpellales</taxon>
        <taxon>Legeriomycetaceae</taxon>
        <taxon>Smittium</taxon>
    </lineage>
</organism>
<keyword evidence="3" id="KW-1185">Reference proteome</keyword>
<name>A0A2T9YLS7_9FUNG</name>
<comment type="caution">
    <text evidence="2">The sequence shown here is derived from an EMBL/GenBank/DDBJ whole genome shotgun (WGS) entry which is preliminary data.</text>
</comment>
<feature type="region of interest" description="Disordered" evidence="1">
    <location>
        <begin position="35"/>
        <end position="87"/>
    </location>
</feature>
<accession>A0A2T9YLS7</accession>
<dbReference type="Pfam" id="PF23670">
    <property type="entry name" value="PIGBOS1"/>
    <property type="match status" value="1"/>
</dbReference>
<dbReference type="InterPro" id="IPR057394">
    <property type="entry name" value="PIGBOS1"/>
</dbReference>
<feature type="compositionally biased region" description="Low complexity" evidence="1">
    <location>
        <begin position="52"/>
        <end position="65"/>
    </location>
</feature>
<evidence type="ECO:0000313" key="2">
    <source>
        <dbReference type="EMBL" id="PVU93234.1"/>
    </source>
</evidence>